<name>A0A1R1Y3M9_9FUNG</name>
<gene>
    <name evidence="2" type="ORF">AYI70_g3537</name>
</gene>
<evidence type="ECO:0000313" key="3">
    <source>
        <dbReference type="Proteomes" id="UP000187283"/>
    </source>
</evidence>
<dbReference type="Proteomes" id="UP000187283">
    <property type="component" value="Unassembled WGS sequence"/>
</dbReference>
<sequence length="79" mass="8618">MTAARTPIIPVAVGLTFELTLSIVTCVICEARSDRRTRLSPANSMALAKLNCFVIEVDCLRIFLLELAGKPNLIKDRGS</sequence>
<evidence type="ECO:0000313" key="2">
    <source>
        <dbReference type="EMBL" id="OMJ21346.1"/>
    </source>
</evidence>
<keyword evidence="1" id="KW-1133">Transmembrane helix</keyword>
<accession>A0A1R1Y3M9</accession>
<keyword evidence="3" id="KW-1185">Reference proteome</keyword>
<feature type="transmembrane region" description="Helical" evidence="1">
    <location>
        <begin position="6"/>
        <end position="29"/>
    </location>
</feature>
<proteinExistence type="predicted"/>
<dbReference type="OrthoDB" id="10597389at2759"/>
<protein>
    <submittedName>
        <fullName evidence="2">Uncharacterized protein</fullName>
    </submittedName>
</protein>
<comment type="caution">
    <text evidence="2">The sequence shown here is derived from an EMBL/GenBank/DDBJ whole genome shotgun (WGS) entry which is preliminary data.</text>
</comment>
<dbReference type="EMBL" id="LSSN01001024">
    <property type="protein sequence ID" value="OMJ21346.1"/>
    <property type="molecule type" value="Genomic_DNA"/>
</dbReference>
<dbReference type="AlphaFoldDB" id="A0A1R1Y3M9"/>
<organism evidence="2 3">
    <name type="scientific">Smittium culicis</name>
    <dbReference type="NCBI Taxonomy" id="133412"/>
    <lineage>
        <taxon>Eukaryota</taxon>
        <taxon>Fungi</taxon>
        <taxon>Fungi incertae sedis</taxon>
        <taxon>Zoopagomycota</taxon>
        <taxon>Kickxellomycotina</taxon>
        <taxon>Harpellomycetes</taxon>
        <taxon>Harpellales</taxon>
        <taxon>Legeriomycetaceae</taxon>
        <taxon>Smittium</taxon>
    </lineage>
</organism>
<keyword evidence="1" id="KW-0472">Membrane</keyword>
<evidence type="ECO:0000256" key="1">
    <source>
        <dbReference type="SAM" id="Phobius"/>
    </source>
</evidence>
<reference evidence="2 3" key="1">
    <citation type="submission" date="2017-01" db="EMBL/GenBank/DDBJ databases">
        <authorList>
            <person name="Mah S.A."/>
            <person name="Swanson W.J."/>
            <person name="Moy G.W."/>
            <person name="Vacquier V.D."/>
        </authorList>
    </citation>
    <scope>NUCLEOTIDE SEQUENCE [LARGE SCALE GENOMIC DNA]</scope>
    <source>
        <strain evidence="2 3">GSMNP</strain>
    </source>
</reference>
<keyword evidence="1" id="KW-0812">Transmembrane</keyword>